<sequence>MLMLNFGQVIGGQPRHLHDQVAIKTVGQHCAGNGKLAFLTAFLAAPSFAELDTFLTSFI</sequence>
<accession>E9CQG3</accession>
<proteinExistence type="predicted"/>
<organism evidence="1 2">
    <name type="scientific">Serratia symbiotica str. Tucson</name>
    <dbReference type="NCBI Taxonomy" id="914128"/>
    <lineage>
        <taxon>Bacteria</taxon>
        <taxon>Pseudomonadati</taxon>
        <taxon>Pseudomonadota</taxon>
        <taxon>Gammaproteobacteria</taxon>
        <taxon>Enterobacterales</taxon>
        <taxon>Yersiniaceae</taxon>
        <taxon>Serratia</taxon>
        <taxon>Serratia symbiotica</taxon>
    </lineage>
</organism>
<gene>
    <name evidence="1" type="ORF">SSYM_0129</name>
</gene>
<feature type="non-terminal residue" evidence="1">
    <location>
        <position position="59"/>
    </location>
</feature>
<evidence type="ECO:0000313" key="2">
    <source>
        <dbReference type="Proteomes" id="UP000013568"/>
    </source>
</evidence>
<dbReference type="AlphaFoldDB" id="E9CQG3"/>
<dbReference type="HOGENOM" id="CLU_2966647_0_0_6"/>
<keyword evidence="2" id="KW-1185">Reference proteome</keyword>
<protein>
    <submittedName>
        <fullName evidence="1">Uncharacterized protein</fullName>
    </submittedName>
</protein>
<dbReference type="EMBL" id="GL636266">
    <property type="protein sequence ID" value="EFW11208.1"/>
    <property type="molecule type" value="Genomic_DNA"/>
</dbReference>
<dbReference type="Proteomes" id="UP000013568">
    <property type="component" value="Unassembled WGS sequence"/>
</dbReference>
<name>E9CQG3_9GAMM</name>
<reference evidence="2" key="1">
    <citation type="journal article" date="2011" name="Genome Biol. Evol.">
        <title>Massive genomic decay in Serratia symbiotica, a recently evolved symbiont of aphids.</title>
        <authorList>
            <person name="Burke G.R."/>
            <person name="Moran N.A."/>
        </authorList>
    </citation>
    <scope>NUCLEOTIDE SEQUENCE [LARGE SCALE GENOMIC DNA]</scope>
    <source>
        <strain evidence="2">Tucson</strain>
    </source>
</reference>
<evidence type="ECO:0000313" key="1">
    <source>
        <dbReference type="EMBL" id="EFW11208.1"/>
    </source>
</evidence>